<name>A0A3L6SK13_PANMI</name>
<dbReference type="AlphaFoldDB" id="A0A3L6SK13"/>
<proteinExistence type="predicted"/>
<protein>
    <submittedName>
        <fullName evidence="2">Uncharacterized protein</fullName>
    </submittedName>
</protein>
<feature type="region of interest" description="Disordered" evidence="1">
    <location>
        <begin position="1"/>
        <end position="65"/>
    </location>
</feature>
<evidence type="ECO:0000256" key="1">
    <source>
        <dbReference type="SAM" id="MobiDB-lite"/>
    </source>
</evidence>
<sequence length="65" mass="7422">MWKSSSRSRFPHRFKHNKELHHGSVTTEAHRRRQGAAISTSARLQLRPQGQDRAVVTTHKPLASP</sequence>
<evidence type="ECO:0000313" key="3">
    <source>
        <dbReference type="Proteomes" id="UP000275267"/>
    </source>
</evidence>
<dbReference type="Proteomes" id="UP000275267">
    <property type="component" value="Unassembled WGS sequence"/>
</dbReference>
<dbReference type="EMBL" id="PQIB02000004">
    <property type="protein sequence ID" value="RLN22495.1"/>
    <property type="molecule type" value="Genomic_DNA"/>
</dbReference>
<feature type="compositionally biased region" description="Basic residues" evidence="1">
    <location>
        <begin position="9"/>
        <end position="19"/>
    </location>
</feature>
<organism evidence="2 3">
    <name type="scientific">Panicum miliaceum</name>
    <name type="common">Proso millet</name>
    <name type="synonym">Broomcorn millet</name>
    <dbReference type="NCBI Taxonomy" id="4540"/>
    <lineage>
        <taxon>Eukaryota</taxon>
        <taxon>Viridiplantae</taxon>
        <taxon>Streptophyta</taxon>
        <taxon>Embryophyta</taxon>
        <taxon>Tracheophyta</taxon>
        <taxon>Spermatophyta</taxon>
        <taxon>Magnoliopsida</taxon>
        <taxon>Liliopsida</taxon>
        <taxon>Poales</taxon>
        <taxon>Poaceae</taxon>
        <taxon>PACMAD clade</taxon>
        <taxon>Panicoideae</taxon>
        <taxon>Panicodae</taxon>
        <taxon>Paniceae</taxon>
        <taxon>Panicinae</taxon>
        <taxon>Panicum</taxon>
        <taxon>Panicum sect. Panicum</taxon>
    </lineage>
</organism>
<comment type="caution">
    <text evidence="2">The sequence shown here is derived from an EMBL/GenBank/DDBJ whole genome shotgun (WGS) entry which is preliminary data.</text>
</comment>
<keyword evidence="3" id="KW-1185">Reference proteome</keyword>
<accession>A0A3L6SK13</accession>
<reference evidence="3" key="1">
    <citation type="journal article" date="2019" name="Nat. Commun.">
        <title>The genome of broomcorn millet.</title>
        <authorList>
            <person name="Zou C."/>
            <person name="Miki D."/>
            <person name="Li D."/>
            <person name="Tang Q."/>
            <person name="Xiao L."/>
            <person name="Rajput S."/>
            <person name="Deng P."/>
            <person name="Jia W."/>
            <person name="Huang R."/>
            <person name="Zhang M."/>
            <person name="Sun Y."/>
            <person name="Hu J."/>
            <person name="Fu X."/>
            <person name="Schnable P.S."/>
            <person name="Li F."/>
            <person name="Zhang H."/>
            <person name="Feng B."/>
            <person name="Zhu X."/>
            <person name="Liu R."/>
            <person name="Schnable J.C."/>
            <person name="Zhu J.-K."/>
            <person name="Zhang H."/>
        </authorList>
    </citation>
    <scope>NUCLEOTIDE SEQUENCE [LARGE SCALE GENOMIC DNA]</scope>
</reference>
<gene>
    <name evidence="2" type="ORF">C2845_PM07G16590</name>
</gene>
<evidence type="ECO:0000313" key="2">
    <source>
        <dbReference type="EMBL" id="RLN22495.1"/>
    </source>
</evidence>